<gene>
    <name evidence="1" type="ORF">LCGC14_1871950</name>
</gene>
<name>A0A0F9G4T0_9ZZZZ</name>
<sequence>MSEENHYRLKRGDIRERLRTKLKWLPQVTATDFFSSDVPEAMHRYILDIKIAGQAAARDGHINFVAEDDSETVLEHFHTAANTDVHLNPDYDIDNPLFVLPGGTNLSGVAVGNSVAATIRYWDDELT</sequence>
<evidence type="ECO:0000313" key="1">
    <source>
        <dbReference type="EMBL" id="KKL93708.1"/>
    </source>
</evidence>
<protein>
    <submittedName>
        <fullName evidence="1">Uncharacterized protein</fullName>
    </submittedName>
</protein>
<dbReference type="AlphaFoldDB" id="A0A0F9G4T0"/>
<accession>A0A0F9G4T0</accession>
<reference evidence="1" key="1">
    <citation type="journal article" date="2015" name="Nature">
        <title>Complex archaea that bridge the gap between prokaryotes and eukaryotes.</title>
        <authorList>
            <person name="Spang A."/>
            <person name="Saw J.H."/>
            <person name="Jorgensen S.L."/>
            <person name="Zaremba-Niedzwiedzka K."/>
            <person name="Martijn J."/>
            <person name="Lind A.E."/>
            <person name="van Eijk R."/>
            <person name="Schleper C."/>
            <person name="Guy L."/>
            <person name="Ettema T.J."/>
        </authorList>
    </citation>
    <scope>NUCLEOTIDE SEQUENCE</scope>
</reference>
<dbReference type="EMBL" id="LAZR01019115">
    <property type="protein sequence ID" value="KKL93708.1"/>
    <property type="molecule type" value="Genomic_DNA"/>
</dbReference>
<proteinExistence type="predicted"/>
<comment type="caution">
    <text evidence="1">The sequence shown here is derived from an EMBL/GenBank/DDBJ whole genome shotgun (WGS) entry which is preliminary data.</text>
</comment>
<organism evidence="1">
    <name type="scientific">marine sediment metagenome</name>
    <dbReference type="NCBI Taxonomy" id="412755"/>
    <lineage>
        <taxon>unclassified sequences</taxon>
        <taxon>metagenomes</taxon>
        <taxon>ecological metagenomes</taxon>
    </lineage>
</organism>